<feature type="DNA-binding region" description="H-T-H motif" evidence="4">
    <location>
        <begin position="46"/>
        <end position="65"/>
    </location>
</feature>
<evidence type="ECO:0000256" key="1">
    <source>
        <dbReference type="ARBA" id="ARBA00023015"/>
    </source>
</evidence>
<keyword evidence="7" id="KW-1185">Reference proteome</keyword>
<name>A0ABU2X7T3_9ACTN</name>
<dbReference type="EMBL" id="JAVRFD010000001">
    <property type="protein sequence ID" value="MDT0541983.1"/>
    <property type="molecule type" value="Genomic_DNA"/>
</dbReference>
<evidence type="ECO:0000259" key="5">
    <source>
        <dbReference type="PROSITE" id="PS50977"/>
    </source>
</evidence>
<reference evidence="6" key="1">
    <citation type="submission" date="2024-05" db="EMBL/GenBank/DDBJ databases">
        <title>30 novel species of actinomycetes from the DSMZ collection.</title>
        <authorList>
            <person name="Nouioui I."/>
        </authorList>
    </citation>
    <scope>NUCLEOTIDE SEQUENCE</scope>
    <source>
        <strain evidence="6">DSM 41529</strain>
    </source>
</reference>
<evidence type="ECO:0000313" key="6">
    <source>
        <dbReference type="EMBL" id="MDT0541983.1"/>
    </source>
</evidence>
<dbReference type="InterPro" id="IPR036271">
    <property type="entry name" value="Tet_transcr_reg_TetR-rel_C_sf"/>
</dbReference>
<dbReference type="PANTHER" id="PTHR30055">
    <property type="entry name" value="HTH-TYPE TRANSCRIPTIONAL REGULATOR RUTR"/>
    <property type="match status" value="1"/>
</dbReference>
<protein>
    <submittedName>
        <fullName evidence="6">TetR/AcrR family transcriptional regulator</fullName>
    </submittedName>
</protein>
<dbReference type="RefSeq" id="WP_311722274.1">
    <property type="nucleotide sequence ID" value="NZ_JAVRFD010000001.1"/>
</dbReference>
<keyword evidence="1" id="KW-0805">Transcription regulation</keyword>
<evidence type="ECO:0000313" key="7">
    <source>
        <dbReference type="Proteomes" id="UP001180754"/>
    </source>
</evidence>
<dbReference type="PANTHER" id="PTHR30055:SF243">
    <property type="entry name" value="HTH-TYPE TRANSCRIPTIONAL REGULATOR RV1816"/>
    <property type="match status" value="1"/>
</dbReference>
<organism evidence="6 7">
    <name type="scientific">Streptomyces lonegramiae</name>
    <dbReference type="NCBI Taxonomy" id="3075524"/>
    <lineage>
        <taxon>Bacteria</taxon>
        <taxon>Bacillati</taxon>
        <taxon>Actinomycetota</taxon>
        <taxon>Actinomycetes</taxon>
        <taxon>Kitasatosporales</taxon>
        <taxon>Streptomycetaceae</taxon>
        <taxon>Streptomyces</taxon>
    </lineage>
</organism>
<dbReference type="InterPro" id="IPR050109">
    <property type="entry name" value="HTH-type_TetR-like_transc_reg"/>
</dbReference>
<keyword evidence="2 4" id="KW-0238">DNA-binding</keyword>
<evidence type="ECO:0000256" key="3">
    <source>
        <dbReference type="ARBA" id="ARBA00023163"/>
    </source>
</evidence>
<proteinExistence type="predicted"/>
<keyword evidence="3" id="KW-0804">Transcription</keyword>
<dbReference type="Pfam" id="PF00440">
    <property type="entry name" value="TetR_N"/>
    <property type="match status" value="1"/>
</dbReference>
<dbReference type="InterPro" id="IPR001647">
    <property type="entry name" value="HTH_TetR"/>
</dbReference>
<dbReference type="InterPro" id="IPR009057">
    <property type="entry name" value="Homeodomain-like_sf"/>
</dbReference>
<feature type="domain" description="HTH tetR-type" evidence="5">
    <location>
        <begin position="23"/>
        <end position="83"/>
    </location>
</feature>
<sequence length="242" mass="25349">MGANKTTAATGAARSPMRARYREQVREDVKAVALDQLAQGGATAVSVNAIAKQLGVSGPALYRYFAGRDELLAELVIDTYHDFAAALAAATDPALGQAPAERLRALAAAWRAFARAEPHRYTLMFAPPVPGYDAHSEPLVTASREVMAVGLDVAADLWPPDDSPAAAPGREGDVDLDAAVRAHEDILAATGAGPEQLRRVLSAWTRLHGFVSLEIGGNFTSMGIDADALFAQEVSALSATTA</sequence>
<comment type="caution">
    <text evidence="6">The sequence shown here is derived from an EMBL/GenBank/DDBJ whole genome shotgun (WGS) entry which is preliminary data.</text>
</comment>
<dbReference type="SUPFAM" id="SSF48498">
    <property type="entry name" value="Tetracyclin repressor-like, C-terminal domain"/>
    <property type="match status" value="1"/>
</dbReference>
<accession>A0ABU2X7T3</accession>
<dbReference type="PROSITE" id="PS50977">
    <property type="entry name" value="HTH_TETR_2"/>
    <property type="match status" value="1"/>
</dbReference>
<gene>
    <name evidence="6" type="ORF">RND15_04515</name>
</gene>
<dbReference type="Gene3D" id="1.10.357.10">
    <property type="entry name" value="Tetracycline Repressor, domain 2"/>
    <property type="match status" value="1"/>
</dbReference>
<dbReference type="Pfam" id="PF13305">
    <property type="entry name" value="TetR_C_33"/>
    <property type="match status" value="1"/>
</dbReference>
<evidence type="ECO:0000256" key="4">
    <source>
        <dbReference type="PROSITE-ProRule" id="PRU00335"/>
    </source>
</evidence>
<evidence type="ECO:0000256" key="2">
    <source>
        <dbReference type="ARBA" id="ARBA00023125"/>
    </source>
</evidence>
<dbReference type="InterPro" id="IPR025996">
    <property type="entry name" value="MT1864/Rv1816-like_C"/>
</dbReference>
<dbReference type="Proteomes" id="UP001180754">
    <property type="component" value="Unassembled WGS sequence"/>
</dbReference>
<dbReference type="SUPFAM" id="SSF46689">
    <property type="entry name" value="Homeodomain-like"/>
    <property type="match status" value="1"/>
</dbReference>